<protein>
    <submittedName>
        <fullName evidence="1">Uncharacterized protein</fullName>
    </submittedName>
</protein>
<reference evidence="1" key="1">
    <citation type="submission" date="2021-01" db="EMBL/GenBank/DDBJ databases">
        <title>Adiantum capillus-veneris genome.</title>
        <authorList>
            <person name="Fang Y."/>
            <person name="Liao Q."/>
        </authorList>
    </citation>
    <scope>NUCLEOTIDE SEQUENCE</scope>
    <source>
        <strain evidence="1">H3</strain>
        <tissue evidence="1">Leaf</tissue>
    </source>
</reference>
<organism evidence="1 2">
    <name type="scientific">Adiantum capillus-veneris</name>
    <name type="common">Maidenhair fern</name>
    <dbReference type="NCBI Taxonomy" id="13818"/>
    <lineage>
        <taxon>Eukaryota</taxon>
        <taxon>Viridiplantae</taxon>
        <taxon>Streptophyta</taxon>
        <taxon>Embryophyta</taxon>
        <taxon>Tracheophyta</taxon>
        <taxon>Polypodiopsida</taxon>
        <taxon>Polypodiidae</taxon>
        <taxon>Polypodiales</taxon>
        <taxon>Pteridineae</taxon>
        <taxon>Pteridaceae</taxon>
        <taxon>Vittarioideae</taxon>
        <taxon>Adiantum</taxon>
    </lineage>
</organism>
<dbReference type="AlphaFoldDB" id="A0A9D4USD1"/>
<keyword evidence="2" id="KW-1185">Reference proteome</keyword>
<dbReference type="EMBL" id="JABFUD020000012">
    <property type="protein sequence ID" value="KAI5072989.1"/>
    <property type="molecule type" value="Genomic_DNA"/>
</dbReference>
<accession>A0A9D4USD1</accession>
<sequence>MVTMEFLEKMGNFFESKLQQNNENLESMLQQNNENLESKWESKLQLMYGALMQATKGTCLSQTPAELGLLVKESAEVRLDCVPVPVDERLANRIWGSRDECDSLNNSKLRILKENINRMLLKVKWDQCKQEMVFTGHEREELPDQKQIDYTIYVKGNVMWLPM</sequence>
<evidence type="ECO:0000313" key="1">
    <source>
        <dbReference type="EMBL" id="KAI5072989.1"/>
    </source>
</evidence>
<proteinExistence type="predicted"/>
<name>A0A9D4USD1_ADICA</name>
<comment type="caution">
    <text evidence="1">The sequence shown here is derived from an EMBL/GenBank/DDBJ whole genome shotgun (WGS) entry which is preliminary data.</text>
</comment>
<dbReference type="Proteomes" id="UP000886520">
    <property type="component" value="Chromosome 12"/>
</dbReference>
<evidence type="ECO:0000313" key="2">
    <source>
        <dbReference type="Proteomes" id="UP000886520"/>
    </source>
</evidence>
<gene>
    <name evidence="1" type="ORF">GOP47_0013095</name>
</gene>